<dbReference type="PANTHER" id="PTHR11893">
    <property type="entry name" value="INNEXIN"/>
    <property type="match status" value="1"/>
</dbReference>
<comment type="subcellular location">
    <subcellularLocation>
        <location evidence="1">Cell junction</location>
        <location evidence="1">Gap junction</location>
    </subcellularLocation>
    <subcellularLocation>
        <location evidence="2 12">Cell membrane</location>
        <topology evidence="2 12">Multi-pass membrane protein</topology>
    </subcellularLocation>
</comment>
<comment type="function">
    <text evidence="12">Structural component of the gap junctions.</text>
</comment>
<reference evidence="13" key="1">
    <citation type="submission" date="2023-07" db="EMBL/GenBank/DDBJ databases">
        <title>Chromosome-level genome assembly of Artemia franciscana.</title>
        <authorList>
            <person name="Jo E."/>
        </authorList>
    </citation>
    <scope>NUCLEOTIDE SEQUENCE</scope>
    <source>
        <tissue evidence="13">Whole body</tissue>
    </source>
</reference>
<evidence type="ECO:0000256" key="10">
    <source>
        <dbReference type="ARBA" id="ARBA00023136"/>
    </source>
</evidence>
<accession>A0AA88HR56</accession>
<keyword evidence="7" id="KW-0965">Cell junction</keyword>
<evidence type="ECO:0000256" key="3">
    <source>
        <dbReference type="ARBA" id="ARBA00022448"/>
    </source>
</evidence>
<evidence type="ECO:0000256" key="12">
    <source>
        <dbReference type="RuleBase" id="RU010713"/>
    </source>
</evidence>
<dbReference type="Pfam" id="PF00876">
    <property type="entry name" value="Innexin"/>
    <property type="match status" value="1"/>
</dbReference>
<dbReference type="GO" id="GO:0007602">
    <property type="term" value="P:phototransduction"/>
    <property type="evidence" value="ECO:0007669"/>
    <property type="project" value="TreeGrafter"/>
</dbReference>
<comment type="similarity">
    <text evidence="12">Belongs to the pannexin family.</text>
</comment>
<keyword evidence="11 12" id="KW-0407">Ion channel</keyword>
<dbReference type="AlphaFoldDB" id="A0AA88HR56"/>
<dbReference type="PRINTS" id="PR01262">
    <property type="entry name" value="INNEXIN"/>
</dbReference>
<comment type="caution">
    <text evidence="13">The sequence shown here is derived from an EMBL/GenBank/DDBJ whole genome shotgun (WGS) entry which is preliminary data.</text>
</comment>
<keyword evidence="8 12" id="KW-1133">Transmembrane helix</keyword>
<dbReference type="Proteomes" id="UP001187531">
    <property type="component" value="Unassembled WGS sequence"/>
</dbReference>
<organism evidence="13 14">
    <name type="scientific">Artemia franciscana</name>
    <name type="common">Brine shrimp</name>
    <name type="synonym">Artemia sanfranciscana</name>
    <dbReference type="NCBI Taxonomy" id="6661"/>
    <lineage>
        <taxon>Eukaryota</taxon>
        <taxon>Metazoa</taxon>
        <taxon>Ecdysozoa</taxon>
        <taxon>Arthropoda</taxon>
        <taxon>Crustacea</taxon>
        <taxon>Branchiopoda</taxon>
        <taxon>Anostraca</taxon>
        <taxon>Artemiidae</taxon>
        <taxon>Artemia</taxon>
    </lineage>
</organism>
<feature type="transmembrane region" description="Helical" evidence="12">
    <location>
        <begin position="262"/>
        <end position="286"/>
    </location>
</feature>
<gene>
    <name evidence="12" type="primary">inx</name>
    <name evidence="13" type="ORF">QYM36_013857</name>
</gene>
<evidence type="ECO:0000256" key="11">
    <source>
        <dbReference type="ARBA" id="ARBA00023303"/>
    </source>
</evidence>
<name>A0AA88HR56_ARTSF</name>
<keyword evidence="10 12" id="KW-0472">Membrane</keyword>
<dbReference type="PROSITE" id="PS51013">
    <property type="entry name" value="PANNEXIN"/>
    <property type="match status" value="1"/>
</dbReference>
<evidence type="ECO:0000256" key="8">
    <source>
        <dbReference type="ARBA" id="ARBA00022989"/>
    </source>
</evidence>
<keyword evidence="3 12" id="KW-0813">Transport</keyword>
<keyword evidence="9 12" id="KW-0406">Ion transport</keyword>
<evidence type="ECO:0000256" key="2">
    <source>
        <dbReference type="ARBA" id="ARBA00004651"/>
    </source>
</evidence>
<dbReference type="GO" id="GO:0005243">
    <property type="term" value="F:gap junction channel activity"/>
    <property type="evidence" value="ECO:0007669"/>
    <property type="project" value="TreeGrafter"/>
</dbReference>
<evidence type="ECO:0000256" key="4">
    <source>
        <dbReference type="ARBA" id="ARBA00022475"/>
    </source>
</evidence>
<feature type="transmembrane region" description="Helical" evidence="12">
    <location>
        <begin position="173"/>
        <end position="194"/>
    </location>
</feature>
<dbReference type="GO" id="GO:0005886">
    <property type="term" value="C:plasma membrane"/>
    <property type="evidence" value="ECO:0007669"/>
    <property type="project" value="UniProtKB-SubCell"/>
</dbReference>
<dbReference type="InterPro" id="IPR000990">
    <property type="entry name" value="Innexin"/>
</dbReference>
<comment type="caution">
    <text evidence="12">Lacks conserved residue(s) required for the propagation of feature annotation.</text>
</comment>
<evidence type="ECO:0000256" key="7">
    <source>
        <dbReference type="ARBA" id="ARBA00022949"/>
    </source>
</evidence>
<protein>
    <recommendedName>
        <fullName evidence="12">Innexin</fullName>
    </recommendedName>
</protein>
<sequence>MLGLFDSAKSSLLKLETVTTDNPVFRLHYKVTFAILVTFTILVTSKQYIGDPIDCIVEGISPDIMDTYCWIHSTFTVPEATKVGQAVAHPGVKQPDEEEVMYHKYYQWVVFMLFFQAMMFYIPRYIWKTAEKGRLSIMTFSLTVPIVDEKTKTERLKLLREYYVGNLGKYNMYGLKFAFCEFLNFANVVFQIYFTDVFLGGHFRNYAPYVFSFQRNETDYNHFAKIFPIVSKCTFHRFGASGTIQRIDGLCVLPVNILNEKIYLFLWIWFVTLSIISGLALIYRLITLISPGVRLSILQAIAPLADKKELRGINQRCQFGDWFILNRLAKNLDSHIYREFVSNLYEQIIGIKA</sequence>
<keyword evidence="4" id="KW-1003">Cell membrane</keyword>
<evidence type="ECO:0000256" key="6">
    <source>
        <dbReference type="ARBA" id="ARBA00022868"/>
    </source>
</evidence>
<proteinExistence type="inferred from homology"/>
<evidence type="ECO:0000256" key="9">
    <source>
        <dbReference type="ARBA" id="ARBA00023065"/>
    </source>
</evidence>
<evidence type="ECO:0000256" key="5">
    <source>
        <dbReference type="ARBA" id="ARBA00022692"/>
    </source>
</evidence>
<keyword evidence="5 12" id="KW-0812">Transmembrane</keyword>
<dbReference type="GO" id="GO:0034220">
    <property type="term" value="P:monoatomic ion transmembrane transport"/>
    <property type="evidence" value="ECO:0007669"/>
    <property type="project" value="UniProtKB-KW"/>
</dbReference>
<dbReference type="GO" id="GO:0005921">
    <property type="term" value="C:gap junction"/>
    <property type="evidence" value="ECO:0007669"/>
    <property type="project" value="UniProtKB-SubCell"/>
</dbReference>
<evidence type="ECO:0000313" key="13">
    <source>
        <dbReference type="EMBL" id="KAK2710341.1"/>
    </source>
</evidence>
<evidence type="ECO:0000256" key="1">
    <source>
        <dbReference type="ARBA" id="ARBA00004610"/>
    </source>
</evidence>
<dbReference type="EMBL" id="JAVRJZ010000017">
    <property type="protein sequence ID" value="KAK2710341.1"/>
    <property type="molecule type" value="Genomic_DNA"/>
</dbReference>
<keyword evidence="6" id="KW-0303">Gap junction</keyword>
<feature type="transmembrane region" description="Helical" evidence="12">
    <location>
        <begin position="105"/>
        <end position="127"/>
    </location>
</feature>
<dbReference type="PANTHER" id="PTHR11893:SF41">
    <property type="entry name" value="INNEXIN INX2"/>
    <property type="match status" value="1"/>
</dbReference>
<keyword evidence="14" id="KW-1185">Reference proteome</keyword>
<evidence type="ECO:0000313" key="14">
    <source>
        <dbReference type="Proteomes" id="UP001187531"/>
    </source>
</evidence>